<dbReference type="EMBL" id="SMKI01000160">
    <property type="protein sequence ID" value="TDC74182.1"/>
    <property type="molecule type" value="Genomic_DNA"/>
</dbReference>
<evidence type="ECO:0000313" key="1">
    <source>
        <dbReference type="EMBL" id="TDC74182.1"/>
    </source>
</evidence>
<keyword evidence="2" id="KW-1185">Reference proteome</keyword>
<reference evidence="1 2" key="1">
    <citation type="submission" date="2019-03" db="EMBL/GenBank/DDBJ databases">
        <title>Draft genome sequences of novel Actinobacteria.</title>
        <authorList>
            <person name="Sahin N."/>
            <person name="Ay H."/>
            <person name="Saygin H."/>
        </authorList>
    </citation>
    <scope>NUCLEOTIDE SEQUENCE [LARGE SCALE GENOMIC DNA]</scope>
    <source>
        <strain evidence="1 2">DSM 41900</strain>
    </source>
</reference>
<dbReference type="OrthoDB" id="4255520at2"/>
<gene>
    <name evidence="1" type="ORF">E1283_16655</name>
</gene>
<evidence type="ECO:0000313" key="2">
    <source>
        <dbReference type="Proteomes" id="UP000295345"/>
    </source>
</evidence>
<comment type="caution">
    <text evidence="1">The sequence shown here is derived from an EMBL/GenBank/DDBJ whole genome shotgun (WGS) entry which is preliminary data.</text>
</comment>
<name>A0A4R4TG47_9ACTN</name>
<protein>
    <submittedName>
        <fullName evidence="1">Uncharacterized protein</fullName>
    </submittedName>
</protein>
<dbReference type="RefSeq" id="WP_132818837.1">
    <property type="nucleotide sequence ID" value="NZ_SMKI01000160.1"/>
</dbReference>
<accession>A0A4R4TG47</accession>
<proteinExistence type="predicted"/>
<sequence length="77" mass="8325">MSVPARVVVHPPRATGGRRVSAGGEDLGVARSPVELIEFLRRAGLDPDEVLLEDPTLIEWRGGGPEVWTTQPDINGR</sequence>
<dbReference type="AlphaFoldDB" id="A0A4R4TG47"/>
<dbReference type="Proteomes" id="UP000295345">
    <property type="component" value="Unassembled WGS sequence"/>
</dbReference>
<organism evidence="1 2">
    <name type="scientific">Streptomyces hainanensis</name>
    <dbReference type="NCBI Taxonomy" id="402648"/>
    <lineage>
        <taxon>Bacteria</taxon>
        <taxon>Bacillati</taxon>
        <taxon>Actinomycetota</taxon>
        <taxon>Actinomycetes</taxon>
        <taxon>Kitasatosporales</taxon>
        <taxon>Streptomycetaceae</taxon>
        <taxon>Streptomyces</taxon>
    </lineage>
</organism>